<dbReference type="AlphaFoldDB" id="A0ABD0YCR6"/>
<proteinExistence type="predicted"/>
<keyword evidence="2" id="KW-1185">Reference proteome</keyword>
<dbReference type="EMBL" id="JBFDAA010000009">
    <property type="protein sequence ID" value="KAL1129101.1"/>
    <property type="molecule type" value="Genomic_DNA"/>
</dbReference>
<sequence length="174" mass="18975">MFQKNKTQETTENGAICHPFVIVCPADPPTLAYLKKITSVKVLSVFSGAQKRDPSTTTSAYNPRFQYLTSVSGGAPLVGHGVPHHSATLVGGFPGVVHTARTNLHLTHSPIKLFACEQKYIAPNRRNSGQETTALLPQVRRPESEWTLAGEDLMLTGDEEPMQPHLSSNPLLFT</sequence>
<protein>
    <submittedName>
        <fullName evidence="1">Uncharacterized protein</fullName>
    </submittedName>
</protein>
<dbReference type="Proteomes" id="UP001558652">
    <property type="component" value="Unassembled WGS sequence"/>
</dbReference>
<organism evidence="1 2">
    <name type="scientific">Ranatra chinensis</name>
    <dbReference type="NCBI Taxonomy" id="642074"/>
    <lineage>
        <taxon>Eukaryota</taxon>
        <taxon>Metazoa</taxon>
        <taxon>Ecdysozoa</taxon>
        <taxon>Arthropoda</taxon>
        <taxon>Hexapoda</taxon>
        <taxon>Insecta</taxon>
        <taxon>Pterygota</taxon>
        <taxon>Neoptera</taxon>
        <taxon>Paraneoptera</taxon>
        <taxon>Hemiptera</taxon>
        <taxon>Heteroptera</taxon>
        <taxon>Panheteroptera</taxon>
        <taxon>Nepomorpha</taxon>
        <taxon>Nepidae</taxon>
        <taxon>Ranatrinae</taxon>
        <taxon>Ranatra</taxon>
    </lineage>
</organism>
<accession>A0ABD0YCR6</accession>
<reference evidence="1 2" key="1">
    <citation type="submission" date="2024-07" db="EMBL/GenBank/DDBJ databases">
        <title>Chromosome-level genome assembly of the water stick insect Ranatra chinensis (Heteroptera: Nepidae).</title>
        <authorList>
            <person name="Liu X."/>
        </authorList>
    </citation>
    <scope>NUCLEOTIDE SEQUENCE [LARGE SCALE GENOMIC DNA]</scope>
    <source>
        <strain evidence="1">Cailab_2021Rc</strain>
        <tissue evidence="1">Muscle</tissue>
    </source>
</reference>
<gene>
    <name evidence="1" type="ORF">AAG570_013632</name>
</gene>
<comment type="caution">
    <text evidence="1">The sequence shown here is derived from an EMBL/GenBank/DDBJ whole genome shotgun (WGS) entry which is preliminary data.</text>
</comment>
<evidence type="ECO:0000313" key="1">
    <source>
        <dbReference type="EMBL" id="KAL1129101.1"/>
    </source>
</evidence>
<evidence type="ECO:0000313" key="2">
    <source>
        <dbReference type="Proteomes" id="UP001558652"/>
    </source>
</evidence>
<name>A0ABD0YCR6_9HEMI</name>